<dbReference type="EC" id="3.1.1.47" evidence="1"/>
<feature type="domain" description="SGNH hydrolase-type esterase" evidence="5">
    <location>
        <begin position="8"/>
        <end position="113"/>
    </location>
</feature>
<dbReference type="CDD" id="cd00229">
    <property type="entry name" value="SGNH_hydrolase"/>
    <property type="match status" value="1"/>
</dbReference>
<evidence type="ECO:0000256" key="2">
    <source>
        <dbReference type="ARBA" id="ARBA00023721"/>
    </source>
</evidence>
<feature type="non-terminal residue" evidence="6">
    <location>
        <position position="134"/>
    </location>
</feature>
<gene>
    <name evidence="6" type="ORF">PECUL_23A001142</name>
</gene>
<dbReference type="EMBL" id="CAKOES020000076">
    <property type="protein sequence ID" value="CAH2329872.1"/>
    <property type="molecule type" value="Genomic_DNA"/>
</dbReference>
<dbReference type="GO" id="GO:0003847">
    <property type="term" value="F:1-alkyl-2-acetylglycerophosphocholine esterase activity"/>
    <property type="evidence" value="ECO:0007669"/>
    <property type="project" value="UniProtKB-EC"/>
</dbReference>
<evidence type="ECO:0000259" key="5">
    <source>
        <dbReference type="Pfam" id="PF13472"/>
    </source>
</evidence>
<feature type="non-terminal residue" evidence="6">
    <location>
        <position position="1"/>
    </location>
</feature>
<dbReference type="Pfam" id="PF13472">
    <property type="entry name" value="Lipase_GDSL_2"/>
    <property type="match status" value="1"/>
</dbReference>
<dbReference type="AlphaFoldDB" id="A0AAD1TPC2"/>
<evidence type="ECO:0000313" key="7">
    <source>
        <dbReference type="Proteomes" id="UP001295444"/>
    </source>
</evidence>
<sequence>SLTEEPLPNVVVIHGGGNDLGLVPQRELVKCMKQDVDRLRGLVPGVKVVWSEMVPRLCWRYARDEKAVSRCRGKVNRTMAVFIRRLGGVVVRHRELEERLPGYFRDDGVHLSDLDKWRVIVGEFSLNKWRVIVG</sequence>
<reference evidence="6" key="1">
    <citation type="submission" date="2022-03" db="EMBL/GenBank/DDBJ databases">
        <authorList>
            <person name="Alioto T."/>
            <person name="Alioto T."/>
            <person name="Gomez Garrido J."/>
        </authorList>
    </citation>
    <scope>NUCLEOTIDE SEQUENCE</scope>
</reference>
<dbReference type="Gene3D" id="3.40.50.1110">
    <property type="entry name" value="SGNH hydrolase"/>
    <property type="match status" value="1"/>
</dbReference>
<organism evidence="6 7">
    <name type="scientific">Pelobates cultripes</name>
    <name type="common">Western spadefoot toad</name>
    <dbReference type="NCBI Taxonomy" id="61616"/>
    <lineage>
        <taxon>Eukaryota</taxon>
        <taxon>Metazoa</taxon>
        <taxon>Chordata</taxon>
        <taxon>Craniata</taxon>
        <taxon>Vertebrata</taxon>
        <taxon>Euteleostomi</taxon>
        <taxon>Amphibia</taxon>
        <taxon>Batrachia</taxon>
        <taxon>Anura</taxon>
        <taxon>Pelobatoidea</taxon>
        <taxon>Pelobatidae</taxon>
        <taxon>Pelobates</taxon>
    </lineage>
</organism>
<name>A0AAD1TPC2_PELCU</name>
<comment type="catalytic activity">
    <reaction evidence="3">
        <text>1-O-hexadecyl-2-acetyl-sn-glycero-3-phosphate + H2O = 1-O-hexadecyl-sn-glycero-3-phosphate + acetate + H(+)</text>
        <dbReference type="Rhea" id="RHEA:41704"/>
        <dbReference type="ChEBI" id="CHEBI:15377"/>
        <dbReference type="ChEBI" id="CHEBI:15378"/>
        <dbReference type="ChEBI" id="CHEBI:30089"/>
        <dbReference type="ChEBI" id="CHEBI:77580"/>
        <dbReference type="ChEBI" id="CHEBI:78385"/>
    </reaction>
    <physiologicalReaction direction="left-to-right" evidence="3">
        <dbReference type="Rhea" id="RHEA:41705"/>
    </physiologicalReaction>
</comment>
<keyword evidence="7" id="KW-1185">Reference proteome</keyword>
<evidence type="ECO:0000256" key="1">
    <source>
        <dbReference type="ARBA" id="ARBA00013201"/>
    </source>
</evidence>
<dbReference type="InterPro" id="IPR036514">
    <property type="entry name" value="SGNH_hydro_sf"/>
</dbReference>
<comment type="caution">
    <text evidence="6">The sequence shown here is derived from an EMBL/GenBank/DDBJ whole genome shotgun (WGS) entry which is preliminary data.</text>
</comment>
<accession>A0AAD1TPC2</accession>
<proteinExistence type="predicted"/>
<dbReference type="SUPFAM" id="SSF52266">
    <property type="entry name" value="SGNH hydrolase"/>
    <property type="match status" value="1"/>
</dbReference>
<comment type="catalytic activity">
    <reaction evidence="2">
        <text>1-O-hexadecyl-2-acetyl-sn-glycero-3-phosphocholine + H2O = 1-O-hexadecyl-sn-glycero-3-phosphocholine + acetate + H(+)</text>
        <dbReference type="Rhea" id="RHEA:40479"/>
        <dbReference type="ChEBI" id="CHEBI:15377"/>
        <dbReference type="ChEBI" id="CHEBI:15378"/>
        <dbReference type="ChEBI" id="CHEBI:30089"/>
        <dbReference type="ChEBI" id="CHEBI:44811"/>
        <dbReference type="ChEBI" id="CHEBI:64496"/>
    </reaction>
    <physiologicalReaction direction="left-to-right" evidence="2">
        <dbReference type="Rhea" id="RHEA:40480"/>
    </physiologicalReaction>
</comment>
<evidence type="ECO:0000256" key="4">
    <source>
        <dbReference type="ARBA" id="ARBA00048078"/>
    </source>
</evidence>
<dbReference type="InterPro" id="IPR013830">
    <property type="entry name" value="SGNH_hydro"/>
</dbReference>
<evidence type="ECO:0000256" key="3">
    <source>
        <dbReference type="ARBA" id="ARBA00035804"/>
    </source>
</evidence>
<dbReference type="Proteomes" id="UP001295444">
    <property type="component" value="Unassembled WGS sequence"/>
</dbReference>
<comment type="catalytic activity">
    <reaction evidence="4">
        <text>a 1-O-alkyl-2-acetyl-sn-glycero-3-phosphocholine + H2O = a 1-O-alkyl-sn-glycero-3-phosphocholine + acetate + H(+)</text>
        <dbReference type="Rhea" id="RHEA:17777"/>
        <dbReference type="ChEBI" id="CHEBI:15377"/>
        <dbReference type="ChEBI" id="CHEBI:15378"/>
        <dbReference type="ChEBI" id="CHEBI:30089"/>
        <dbReference type="ChEBI" id="CHEBI:30909"/>
        <dbReference type="ChEBI" id="CHEBI:36707"/>
        <dbReference type="EC" id="3.1.1.47"/>
    </reaction>
    <physiologicalReaction direction="left-to-right" evidence="4">
        <dbReference type="Rhea" id="RHEA:17778"/>
    </physiologicalReaction>
</comment>
<evidence type="ECO:0000313" key="6">
    <source>
        <dbReference type="EMBL" id="CAH2329872.1"/>
    </source>
</evidence>
<protein>
    <recommendedName>
        <fullName evidence="1">1-alkyl-2-acetylglycerophosphocholine esterase</fullName>
        <ecNumber evidence="1">3.1.1.47</ecNumber>
    </recommendedName>
</protein>